<evidence type="ECO:0000313" key="1">
    <source>
        <dbReference type="EMBL" id="SHH15738.1"/>
    </source>
</evidence>
<reference evidence="1 2" key="1">
    <citation type="submission" date="2016-11" db="EMBL/GenBank/DDBJ databases">
        <authorList>
            <person name="Jaros S."/>
            <person name="Januszkiewicz K."/>
            <person name="Wedrychowicz H."/>
        </authorList>
    </citation>
    <scope>NUCLEOTIDE SEQUENCE [LARGE SCALE GENOMIC DNA]</scope>
    <source>
        <strain evidence="1 2">GAS242</strain>
    </source>
</reference>
<sequence>MLDDMANYRLDVTVTITPNVIAWFDTAIHVLEE</sequence>
<accession>A0A1M5QP94</accession>
<evidence type="ECO:0000313" key="2">
    <source>
        <dbReference type="Proteomes" id="UP000190675"/>
    </source>
</evidence>
<name>A0A1M5QP94_9BRAD</name>
<dbReference type="Proteomes" id="UP000190675">
    <property type="component" value="Chromosome I"/>
</dbReference>
<gene>
    <name evidence="1" type="ORF">SAMN05444169_6059</name>
</gene>
<protein>
    <submittedName>
        <fullName evidence="1">Uncharacterized protein</fullName>
    </submittedName>
</protein>
<organism evidence="1 2">
    <name type="scientific">Bradyrhizobium erythrophlei</name>
    <dbReference type="NCBI Taxonomy" id="1437360"/>
    <lineage>
        <taxon>Bacteria</taxon>
        <taxon>Pseudomonadati</taxon>
        <taxon>Pseudomonadota</taxon>
        <taxon>Alphaproteobacteria</taxon>
        <taxon>Hyphomicrobiales</taxon>
        <taxon>Nitrobacteraceae</taxon>
        <taxon>Bradyrhizobium</taxon>
    </lineage>
</organism>
<dbReference type="EMBL" id="LT670818">
    <property type="protein sequence ID" value="SHH15738.1"/>
    <property type="molecule type" value="Genomic_DNA"/>
</dbReference>
<proteinExistence type="predicted"/>
<dbReference type="AlphaFoldDB" id="A0A1M5QP94"/>